<dbReference type="KEGG" id="hat:RC74_08885"/>
<dbReference type="GO" id="GO:0009097">
    <property type="term" value="P:isoleucine biosynthetic process"/>
    <property type="evidence" value="ECO:0007669"/>
    <property type="project" value="TreeGrafter"/>
</dbReference>
<dbReference type="GO" id="GO:0006567">
    <property type="term" value="P:L-threonine catabolic process"/>
    <property type="evidence" value="ECO:0007669"/>
    <property type="project" value="TreeGrafter"/>
</dbReference>
<dbReference type="Gene3D" id="3.40.50.1100">
    <property type="match status" value="2"/>
</dbReference>
<reference evidence="5 6" key="1">
    <citation type="submission" date="2016-02" db="EMBL/GenBank/DDBJ databases">
        <title>Complete genome sequence of Halocynthiibacter arcticus PAMC 20958t from arctic marine sediment.</title>
        <authorList>
            <person name="Lee Y.M."/>
            <person name="Baek K."/>
            <person name="Lee H.K."/>
            <person name="Shin S.C."/>
        </authorList>
    </citation>
    <scope>NUCLEOTIDE SEQUENCE [LARGE SCALE GENOMIC DNA]</scope>
    <source>
        <strain evidence="5">PAMC 20958</strain>
    </source>
</reference>
<evidence type="ECO:0000259" key="4">
    <source>
        <dbReference type="Pfam" id="PF00291"/>
    </source>
</evidence>
<sequence length="326" mass="33893">MSYPDLPDIKTAAESLRGQIIRTPSVRLSPDRIAGLPADAQVTMKMELFQETGTFKARGVLLAIAAMDPTARAAGVVAVSGGNHALAVAWGARKSGISAKVIMPKATDSARIEGCIALGAEVELAEDITAAFARMDMLSAAGATPLHPFESPYMTLGAATIGLEILTDTPDLDALVIPVGGGGLISGLALAAKLIHPNIRIYGVEPVGANSMTRSLEIGSPQRLDKVNTIADSLGSPLAMPYSFGLAQRYVDQMVEVEDDEMTRAMTVLFDGLKIVAEPACAATTAAITGPLKSELAGKNIGIIACGSNIGAKRFYEFLSSGAPKR</sequence>
<dbReference type="AlphaFoldDB" id="A0A126UZ94"/>
<evidence type="ECO:0000256" key="2">
    <source>
        <dbReference type="ARBA" id="ARBA00022898"/>
    </source>
</evidence>
<evidence type="ECO:0000256" key="3">
    <source>
        <dbReference type="ARBA" id="ARBA00023239"/>
    </source>
</evidence>
<comment type="cofactor">
    <cofactor evidence="1">
        <name>pyridoxal 5'-phosphate</name>
        <dbReference type="ChEBI" id="CHEBI:597326"/>
    </cofactor>
</comment>
<proteinExistence type="predicted"/>
<gene>
    <name evidence="5" type="ORF">RC74_08885</name>
</gene>
<dbReference type="STRING" id="1579316.RC74_08885"/>
<feature type="domain" description="Tryptophan synthase beta chain-like PALP" evidence="4">
    <location>
        <begin position="19"/>
        <end position="307"/>
    </location>
</feature>
<keyword evidence="2" id="KW-0663">Pyridoxal phosphate</keyword>
<dbReference type="OrthoDB" id="9811476at2"/>
<dbReference type="CDD" id="cd01562">
    <property type="entry name" value="Thr-dehyd"/>
    <property type="match status" value="1"/>
</dbReference>
<organism evidence="5 6">
    <name type="scientific">Falsihalocynthiibacter arcticus</name>
    <dbReference type="NCBI Taxonomy" id="1579316"/>
    <lineage>
        <taxon>Bacteria</taxon>
        <taxon>Pseudomonadati</taxon>
        <taxon>Pseudomonadota</taxon>
        <taxon>Alphaproteobacteria</taxon>
        <taxon>Rhodobacterales</taxon>
        <taxon>Roseobacteraceae</taxon>
        <taxon>Falsihalocynthiibacter</taxon>
    </lineage>
</organism>
<dbReference type="GO" id="GO:0006565">
    <property type="term" value="P:L-serine catabolic process"/>
    <property type="evidence" value="ECO:0007669"/>
    <property type="project" value="TreeGrafter"/>
</dbReference>
<evidence type="ECO:0000256" key="1">
    <source>
        <dbReference type="ARBA" id="ARBA00001933"/>
    </source>
</evidence>
<dbReference type="SUPFAM" id="SSF53686">
    <property type="entry name" value="Tryptophan synthase beta subunit-like PLP-dependent enzymes"/>
    <property type="match status" value="1"/>
</dbReference>
<dbReference type="InterPro" id="IPR050147">
    <property type="entry name" value="Ser/Thr_Dehydratase"/>
</dbReference>
<keyword evidence="3" id="KW-0456">Lyase</keyword>
<accession>A0A126UZ94</accession>
<dbReference type="PANTHER" id="PTHR48078:SF6">
    <property type="entry name" value="L-THREONINE DEHYDRATASE CATABOLIC TDCB"/>
    <property type="match status" value="1"/>
</dbReference>
<dbReference type="PANTHER" id="PTHR48078">
    <property type="entry name" value="THREONINE DEHYDRATASE, MITOCHONDRIAL-RELATED"/>
    <property type="match status" value="1"/>
</dbReference>
<evidence type="ECO:0000313" key="5">
    <source>
        <dbReference type="EMBL" id="AML51354.1"/>
    </source>
</evidence>
<dbReference type="RefSeq" id="WP_039001938.1">
    <property type="nucleotide sequence ID" value="NZ_CP014327.1"/>
</dbReference>
<dbReference type="GO" id="GO:0003941">
    <property type="term" value="F:L-serine ammonia-lyase activity"/>
    <property type="evidence" value="ECO:0007669"/>
    <property type="project" value="TreeGrafter"/>
</dbReference>
<dbReference type="InterPro" id="IPR036052">
    <property type="entry name" value="TrpB-like_PALP_sf"/>
</dbReference>
<protein>
    <submittedName>
        <fullName evidence="5">Amino acid dehydratase</fullName>
    </submittedName>
</protein>
<dbReference type="InterPro" id="IPR001926">
    <property type="entry name" value="TrpB-like_PALP"/>
</dbReference>
<dbReference type="Pfam" id="PF00291">
    <property type="entry name" value="PALP"/>
    <property type="match status" value="1"/>
</dbReference>
<name>A0A126UZ94_9RHOB</name>
<keyword evidence="6" id="KW-1185">Reference proteome</keyword>
<dbReference type="Proteomes" id="UP000070371">
    <property type="component" value="Chromosome"/>
</dbReference>
<evidence type="ECO:0000313" key="6">
    <source>
        <dbReference type="Proteomes" id="UP000070371"/>
    </source>
</evidence>
<dbReference type="GO" id="GO:0004794">
    <property type="term" value="F:threonine deaminase activity"/>
    <property type="evidence" value="ECO:0007669"/>
    <property type="project" value="TreeGrafter"/>
</dbReference>
<dbReference type="EMBL" id="CP014327">
    <property type="protein sequence ID" value="AML51354.1"/>
    <property type="molecule type" value="Genomic_DNA"/>
</dbReference>